<reference evidence="1 2" key="1">
    <citation type="submission" date="2018-01" db="EMBL/GenBank/DDBJ databases">
        <authorList>
            <person name="Gaut B.S."/>
            <person name="Morton B.R."/>
            <person name="Clegg M.T."/>
            <person name="Duvall M.R."/>
        </authorList>
    </citation>
    <scope>NUCLEOTIDE SEQUENCE [LARGE SCALE GENOMIC DNA]</scope>
    <source>
        <strain evidence="1">GP69</strain>
    </source>
</reference>
<accession>A0A2K4ZPS2</accession>
<evidence type="ECO:0000313" key="1">
    <source>
        <dbReference type="EMBL" id="SOY32484.1"/>
    </source>
</evidence>
<dbReference type="Proteomes" id="UP000236311">
    <property type="component" value="Unassembled WGS sequence"/>
</dbReference>
<sequence length="87" mass="10268">MLFLNKPNKRGLPNGIRKAYGKYLAKYNNEELGSYKALEAAYNMYATKKEENIKQIADEYKELIPEKLYFALYNYKVKIENDKNYVA</sequence>
<proteinExistence type="predicted"/>
<keyword evidence="2" id="KW-1185">Reference proteome</keyword>
<organism evidence="1 2">
    <name type="scientific">Acetatifactor muris</name>
    <dbReference type="NCBI Taxonomy" id="879566"/>
    <lineage>
        <taxon>Bacteria</taxon>
        <taxon>Bacillati</taxon>
        <taxon>Bacillota</taxon>
        <taxon>Clostridia</taxon>
        <taxon>Lachnospirales</taxon>
        <taxon>Lachnospiraceae</taxon>
        <taxon>Acetatifactor</taxon>
    </lineage>
</organism>
<dbReference type="EMBL" id="OFSM01000052">
    <property type="protein sequence ID" value="SOY32484.1"/>
    <property type="molecule type" value="Genomic_DNA"/>
</dbReference>
<name>A0A2K4ZPS2_9FIRM</name>
<evidence type="ECO:0000313" key="2">
    <source>
        <dbReference type="Proteomes" id="UP000236311"/>
    </source>
</evidence>
<protein>
    <submittedName>
        <fullName evidence="1">Uncharacterized protein</fullName>
    </submittedName>
</protein>
<gene>
    <name evidence="1" type="ORF">AMURIS_05249</name>
</gene>
<dbReference type="AlphaFoldDB" id="A0A2K4ZPS2"/>